<feature type="compositionally biased region" description="Basic and acidic residues" evidence="6">
    <location>
        <begin position="85"/>
        <end position="98"/>
    </location>
</feature>
<dbReference type="SUPFAM" id="SSF118290">
    <property type="entry name" value="WRKY DNA-binding domain"/>
    <property type="match status" value="1"/>
</dbReference>
<evidence type="ECO:0000256" key="6">
    <source>
        <dbReference type="SAM" id="MobiDB-lite"/>
    </source>
</evidence>
<dbReference type="EMBL" id="JAUUTY010000001">
    <property type="protein sequence ID" value="KAK1692043.1"/>
    <property type="molecule type" value="Genomic_DNA"/>
</dbReference>
<evidence type="ECO:0000313" key="9">
    <source>
        <dbReference type="Proteomes" id="UP001231189"/>
    </source>
</evidence>
<dbReference type="InterPro" id="IPR003657">
    <property type="entry name" value="WRKY_dom"/>
</dbReference>
<dbReference type="InterPro" id="IPR036576">
    <property type="entry name" value="WRKY_dom_sf"/>
</dbReference>
<evidence type="ECO:0000313" key="8">
    <source>
        <dbReference type="EMBL" id="KAK1692043.1"/>
    </source>
</evidence>
<evidence type="ECO:0000256" key="2">
    <source>
        <dbReference type="ARBA" id="ARBA00023015"/>
    </source>
</evidence>
<comment type="subcellular location">
    <subcellularLocation>
        <location evidence="1">Nucleus</location>
    </subcellularLocation>
</comment>
<dbReference type="AlphaFoldDB" id="A0AAD8X096"/>
<gene>
    <name evidence="8" type="ORF">QYE76_008740</name>
</gene>
<comment type="caution">
    <text evidence="8">The sequence shown here is derived from an EMBL/GenBank/DDBJ whole genome shotgun (WGS) entry which is preliminary data.</text>
</comment>
<sequence length="152" mass="16598">MELNRGALGGGHGYEEPDGMQMRRREWLLEAQLHELLFPSTSPSLTSGVDASWSSELCGSSEQGSSLVMAPASCSGGGKRRSRSSKRDRVVGRPHQAEQEQPGGCLTAINATRCGKKNQGKMTTFVTTVPGFDGYQWRKYGQKQIEAAQYSR</sequence>
<organism evidence="8 9">
    <name type="scientific">Lolium multiflorum</name>
    <name type="common">Italian ryegrass</name>
    <name type="synonym">Lolium perenne subsp. multiflorum</name>
    <dbReference type="NCBI Taxonomy" id="4521"/>
    <lineage>
        <taxon>Eukaryota</taxon>
        <taxon>Viridiplantae</taxon>
        <taxon>Streptophyta</taxon>
        <taxon>Embryophyta</taxon>
        <taxon>Tracheophyta</taxon>
        <taxon>Spermatophyta</taxon>
        <taxon>Magnoliopsida</taxon>
        <taxon>Liliopsida</taxon>
        <taxon>Poales</taxon>
        <taxon>Poaceae</taxon>
        <taxon>BOP clade</taxon>
        <taxon>Pooideae</taxon>
        <taxon>Poodae</taxon>
        <taxon>Poeae</taxon>
        <taxon>Poeae Chloroplast Group 2 (Poeae type)</taxon>
        <taxon>Loliodinae</taxon>
        <taxon>Loliinae</taxon>
        <taxon>Lolium</taxon>
    </lineage>
</organism>
<accession>A0AAD8X096</accession>
<keyword evidence="3" id="KW-0238">DNA-binding</keyword>
<proteinExistence type="predicted"/>
<protein>
    <recommendedName>
        <fullName evidence="7">WRKY domain-containing protein</fullName>
    </recommendedName>
</protein>
<dbReference type="PROSITE" id="PS50811">
    <property type="entry name" value="WRKY"/>
    <property type="match status" value="1"/>
</dbReference>
<evidence type="ECO:0000256" key="4">
    <source>
        <dbReference type="ARBA" id="ARBA00023163"/>
    </source>
</evidence>
<dbReference type="Pfam" id="PF03106">
    <property type="entry name" value="WRKY"/>
    <property type="match status" value="1"/>
</dbReference>
<feature type="compositionally biased region" description="Polar residues" evidence="6">
    <location>
        <begin position="52"/>
        <end position="66"/>
    </location>
</feature>
<evidence type="ECO:0000256" key="1">
    <source>
        <dbReference type="ARBA" id="ARBA00004123"/>
    </source>
</evidence>
<dbReference type="Proteomes" id="UP001231189">
    <property type="component" value="Unassembled WGS sequence"/>
</dbReference>
<reference evidence="8" key="1">
    <citation type="submission" date="2023-07" db="EMBL/GenBank/DDBJ databases">
        <title>A chromosome-level genome assembly of Lolium multiflorum.</title>
        <authorList>
            <person name="Chen Y."/>
            <person name="Copetti D."/>
            <person name="Kolliker R."/>
            <person name="Studer B."/>
        </authorList>
    </citation>
    <scope>NUCLEOTIDE SEQUENCE</scope>
    <source>
        <strain evidence="8">02402/16</strain>
        <tissue evidence="8">Leaf</tissue>
    </source>
</reference>
<evidence type="ECO:0000259" key="7">
    <source>
        <dbReference type="PROSITE" id="PS50811"/>
    </source>
</evidence>
<feature type="domain" description="WRKY" evidence="7">
    <location>
        <begin position="133"/>
        <end position="152"/>
    </location>
</feature>
<evidence type="ECO:0000256" key="5">
    <source>
        <dbReference type="ARBA" id="ARBA00023242"/>
    </source>
</evidence>
<name>A0AAD8X096_LOLMU</name>
<dbReference type="GO" id="GO:0043565">
    <property type="term" value="F:sequence-specific DNA binding"/>
    <property type="evidence" value="ECO:0007669"/>
    <property type="project" value="InterPro"/>
</dbReference>
<evidence type="ECO:0000256" key="3">
    <source>
        <dbReference type="ARBA" id="ARBA00023125"/>
    </source>
</evidence>
<keyword evidence="4" id="KW-0804">Transcription</keyword>
<keyword evidence="5" id="KW-0539">Nucleus</keyword>
<dbReference type="GO" id="GO:0005634">
    <property type="term" value="C:nucleus"/>
    <property type="evidence" value="ECO:0007669"/>
    <property type="project" value="UniProtKB-SubCell"/>
</dbReference>
<keyword evidence="2" id="KW-0805">Transcription regulation</keyword>
<keyword evidence="9" id="KW-1185">Reference proteome</keyword>
<dbReference type="GO" id="GO:0003700">
    <property type="term" value="F:DNA-binding transcription factor activity"/>
    <property type="evidence" value="ECO:0007669"/>
    <property type="project" value="InterPro"/>
</dbReference>
<feature type="region of interest" description="Disordered" evidence="6">
    <location>
        <begin position="40"/>
        <end position="104"/>
    </location>
</feature>
<dbReference type="Gene3D" id="2.20.25.80">
    <property type="entry name" value="WRKY domain"/>
    <property type="match status" value="1"/>
</dbReference>